<comment type="similarity">
    <text evidence="2">Belongs to the TMEM14 family.</text>
</comment>
<evidence type="ECO:0000256" key="6">
    <source>
        <dbReference type="SAM" id="Phobius"/>
    </source>
</evidence>
<dbReference type="Pfam" id="PF03647">
    <property type="entry name" value="Tmemb_14"/>
    <property type="match status" value="1"/>
</dbReference>
<dbReference type="EMBL" id="JABWDY010021814">
    <property type="protein sequence ID" value="KAF5192130.1"/>
    <property type="molecule type" value="Genomic_DNA"/>
</dbReference>
<keyword evidence="4 6" id="KW-1133">Transmembrane helix</keyword>
<dbReference type="InterPro" id="IPR005349">
    <property type="entry name" value="TMEM14"/>
</dbReference>
<evidence type="ECO:0000256" key="2">
    <source>
        <dbReference type="ARBA" id="ARBA00007590"/>
    </source>
</evidence>
<evidence type="ECO:0000256" key="5">
    <source>
        <dbReference type="ARBA" id="ARBA00023136"/>
    </source>
</evidence>
<reference evidence="7 8" key="1">
    <citation type="submission" date="2020-06" db="EMBL/GenBank/DDBJ databases">
        <title>Transcriptomic and genomic resources for Thalictrum thalictroides and T. hernandezii: Facilitating candidate gene discovery in an emerging model plant lineage.</title>
        <authorList>
            <person name="Arias T."/>
            <person name="Riano-Pachon D.M."/>
            <person name="Di Stilio V.S."/>
        </authorList>
    </citation>
    <scope>NUCLEOTIDE SEQUENCE [LARGE SCALE GENOMIC DNA]</scope>
    <source>
        <strain evidence="8">cv. WT478/WT964</strain>
        <tissue evidence="7">Leaves</tissue>
    </source>
</reference>
<feature type="transmembrane region" description="Helical" evidence="6">
    <location>
        <begin position="145"/>
        <end position="164"/>
    </location>
</feature>
<keyword evidence="3 6" id="KW-0812">Transmembrane</keyword>
<dbReference type="OrthoDB" id="5620at2759"/>
<dbReference type="GO" id="GO:0009706">
    <property type="term" value="C:chloroplast inner membrane"/>
    <property type="evidence" value="ECO:0007669"/>
    <property type="project" value="TreeGrafter"/>
</dbReference>
<proteinExistence type="inferred from homology"/>
<feature type="transmembrane region" description="Helical" evidence="6">
    <location>
        <begin position="89"/>
        <end position="107"/>
    </location>
</feature>
<feature type="transmembrane region" description="Helical" evidence="6">
    <location>
        <begin position="119"/>
        <end position="138"/>
    </location>
</feature>
<accession>A0A7J6W6H5</accession>
<dbReference type="AlphaFoldDB" id="A0A7J6W6H5"/>
<dbReference type="PANTHER" id="PTHR12668:SF38">
    <property type="entry name" value="PROTEIN FATTY ACID EXPORT 4, CHLOROPLASTIC"/>
    <property type="match status" value="1"/>
</dbReference>
<dbReference type="GO" id="GO:0015245">
    <property type="term" value="F:fatty acid transmembrane transporter activity"/>
    <property type="evidence" value="ECO:0007669"/>
    <property type="project" value="TreeGrafter"/>
</dbReference>
<dbReference type="InterPro" id="IPR044890">
    <property type="entry name" value="TMEM14_sf"/>
</dbReference>
<evidence type="ECO:0000256" key="3">
    <source>
        <dbReference type="ARBA" id="ARBA00022692"/>
    </source>
</evidence>
<dbReference type="Proteomes" id="UP000554482">
    <property type="component" value="Unassembled WGS sequence"/>
</dbReference>
<evidence type="ECO:0000313" key="7">
    <source>
        <dbReference type="EMBL" id="KAF5192130.1"/>
    </source>
</evidence>
<keyword evidence="8" id="KW-1185">Reference proteome</keyword>
<sequence>MTTTISSCLPAKTFLLLDSSKTNLINRNALATKKKKNGYNNRLKQQTFHQHICKAQLVLTELAPATSAVYGAILLGGGLFAYSKSNSKGSLIGGVSGGAIMATAYYLMQSPETKSFGDALAFGSAFLFSSVFVIRLVASRKLIPSGPLLGLSVGALVVFISAYMQDKV</sequence>
<dbReference type="Gene3D" id="1.10.10.1740">
    <property type="entry name" value="Transmembrane protein 14-like"/>
    <property type="match status" value="1"/>
</dbReference>
<comment type="subcellular location">
    <subcellularLocation>
        <location evidence="1">Membrane</location>
    </subcellularLocation>
</comment>
<comment type="caution">
    <text evidence="7">The sequence shown here is derived from an EMBL/GenBank/DDBJ whole genome shotgun (WGS) entry which is preliminary data.</text>
</comment>
<gene>
    <name evidence="7" type="ORF">FRX31_018284</name>
</gene>
<organism evidence="7 8">
    <name type="scientific">Thalictrum thalictroides</name>
    <name type="common">Rue-anemone</name>
    <name type="synonym">Anemone thalictroides</name>
    <dbReference type="NCBI Taxonomy" id="46969"/>
    <lineage>
        <taxon>Eukaryota</taxon>
        <taxon>Viridiplantae</taxon>
        <taxon>Streptophyta</taxon>
        <taxon>Embryophyta</taxon>
        <taxon>Tracheophyta</taxon>
        <taxon>Spermatophyta</taxon>
        <taxon>Magnoliopsida</taxon>
        <taxon>Ranunculales</taxon>
        <taxon>Ranunculaceae</taxon>
        <taxon>Thalictroideae</taxon>
        <taxon>Thalictrum</taxon>
    </lineage>
</organism>
<name>A0A7J6W6H5_THATH</name>
<evidence type="ECO:0000256" key="1">
    <source>
        <dbReference type="ARBA" id="ARBA00004370"/>
    </source>
</evidence>
<evidence type="ECO:0000256" key="4">
    <source>
        <dbReference type="ARBA" id="ARBA00022989"/>
    </source>
</evidence>
<keyword evidence="5 6" id="KW-0472">Membrane</keyword>
<evidence type="ECO:0000313" key="8">
    <source>
        <dbReference type="Proteomes" id="UP000554482"/>
    </source>
</evidence>
<protein>
    <submittedName>
        <fullName evidence="7">Fatty acid export 4 protein</fullName>
    </submittedName>
</protein>
<feature type="transmembrane region" description="Helical" evidence="6">
    <location>
        <begin position="62"/>
        <end position="82"/>
    </location>
</feature>
<dbReference type="PANTHER" id="PTHR12668">
    <property type="entry name" value="TRANSMEMBRANE PROTEIN 14, 15"/>
    <property type="match status" value="1"/>
</dbReference>